<dbReference type="PANTHER" id="PTHR37474:SF1">
    <property type="entry name" value="2'-5' RNA LIGASE FAMILY PROTEIN"/>
    <property type="match status" value="1"/>
</dbReference>
<dbReference type="Gene3D" id="3.90.1140.10">
    <property type="entry name" value="Cyclic phosphodiesterase"/>
    <property type="match status" value="1"/>
</dbReference>
<organism evidence="1 2">
    <name type="scientific">Rotaria sordida</name>
    <dbReference type="NCBI Taxonomy" id="392033"/>
    <lineage>
        <taxon>Eukaryota</taxon>
        <taxon>Metazoa</taxon>
        <taxon>Spiralia</taxon>
        <taxon>Gnathifera</taxon>
        <taxon>Rotifera</taxon>
        <taxon>Eurotatoria</taxon>
        <taxon>Bdelloidea</taxon>
        <taxon>Philodinida</taxon>
        <taxon>Philodinidae</taxon>
        <taxon>Rotaria</taxon>
    </lineage>
</organism>
<evidence type="ECO:0000313" key="1">
    <source>
        <dbReference type="EMBL" id="CAF4026559.1"/>
    </source>
</evidence>
<protein>
    <submittedName>
        <fullName evidence="1">Uncharacterized protein</fullName>
    </submittedName>
</protein>
<dbReference type="PANTHER" id="PTHR37474">
    <property type="entry name" value="RNA LIGASE/CYCLIC NUCLEOTIDE PHOSPHODIESTERASE"/>
    <property type="match status" value="1"/>
</dbReference>
<comment type="caution">
    <text evidence="1">The sequence shown here is derived from an EMBL/GenBank/DDBJ whole genome shotgun (WGS) entry which is preliminary data.</text>
</comment>
<gene>
    <name evidence="1" type="ORF">OTI717_LOCUS30404</name>
</gene>
<feature type="non-terminal residue" evidence="1">
    <location>
        <position position="1"/>
    </location>
</feature>
<dbReference type="Proteomes" id="UP000663823">
    <property type="component" value="Unassembled WGS sequence"/>
</dbReference>
<dbReference type="Pfam" id="PF13563">
    <property type="entry name" value="2_5_RNA_ligase2"/>
    <property type="match status" value="1"/>
</dbReference>
<evidence type="ECO:0000313" key="2">
    <source>
        <dbReference type="Proteomes" id="UP000663823"/>
    </source>
</evidence>
<dbReference type="EMBL" id="CAJOAX010008145">
    <property type="protein sequence ID" value="CAF4026559.1"/>
    <property type="molecule type" value="Genomic_DNA"/>
</dbReference>
<dbReference type="AlphaFoldDB" id="A0A819QJ84"/>
<accession>A0A819QJ84</accession>
<proteinExistence type="predicted"/>
<sequence>TVKTVLCLIRPENVWEQIQSIRSIYDKAYPRWTPYINLIYLFVPESEFSNIKIQL</sequence>
<name>A0A819QJ84_9BILA</name>
<reference evidence="1" key="1">
    <citation type="submission" date="2021-02" db="EMBL/GenBank/DDBJ databases">
        <authorList>
            <person name="Nowell W R."/>
        </authorList>
    </citation>
    <scope>NUCLEOTIDE SEQUENCE</scope>
</reference>